<comment type="caution">
    <text evidence="7">The sequence shown here is derived from an EMBL/GenBank/DDBJ whole genome shotgun (WGS) entry which is preliminary data.</text>
</comment>
<evidence type="ECO:0000256" key="1">
    <source>
        <dbReference type="ARBA" id="ARBA00004141"/>
    </source>
</evidence>
<organism evidence="7">
    <name type="scientific">Streptomyces sp. SID7499</name>
    <dbReference type="NCBI Taxonomy" id="2706086"/>
    <lineage>
        <taxon>Bacteria</taxon>
        <taxon>Bacillati</taxon>
        <taxon>Actinomycetota</taxon>
        <taxon>Actinomycetes</taxon>
        <taxon>Kitasatosporales</taxon>
        <taxon>Streptomycetaceae</taxon>
        <taxon>Streptomyces</taxon>
    </lineage>
</organism>
<feature type="transmembrane region" description="Helical" evidence="6">
    <location>
        <begin position="250"/>
        <end position="273"/>
    </location>
</feature>
<dbReference type="PANTHER" id="PTHR11706:SF33">
    <property type="entry name" value="NATURAL RESISTANCE-ASSOCIATED MACROPHAGE PROTEIN 2"/>
    <property type="match status" value="1"/>
</dbReference>
<feature type="transmembrane region" description="Helical" evidence="6">
    <location>
        <begin position="192"/>
        <end position="211"/>
    </location>
</feature>
<feature type="transmembrane region" description="Helical" evidence="6">
    <location>
        <begin position="118"/>
        <end position="146"/>
    </location>
</feature>
<evidence type="ECO:0000313" key="7">
    <source>
        <dbReference type="EMBL" id="NEE17321.1"/>
    </source>
</evidence>
<feature type="transmembrane region" description="Helical" evidence="6">
    <location>
        <begin position="53"/>
        <end position="72"/>
    </location>
</feature>
<gene>
    <name evidence="7" type="ORF">G3M58_64000</name>
</gene>
<feature type="transmembrane region" description="Helical" evidence="6">
    <location>
        <begin position="393"/>
        <end position="414"/>
    </location>
</feature>
<feature type="transmembrane region" description="Helical" evidence="6">
    <location>
        <begin position="359"/>
        <end position="381"/>
    </location>
</feature>
<keyword evidence="3 6" id="KW-0812">Transmembrane</keyword>
<dbReference type="EMBL" id="JAAGMN010006707">
    <property type="protein sequence ID" value="NEE17321.1"/>
    <property type="molecule type" value="Genomic_DNA"/>
</dbReference>
<feature type="transmembrane region" description="Helical" evidence="6">
    <location>
        <begin position="153"/>
        <end position="172"/>
    </location>
</feature>
<evidence type="ECO:0000256" key="2">
    <source>
        <dbReference type="ARBA" id="ARBA00022448"/>
    </source>
</evidence>
<feature type="transmembrane region" description="Helical" evidence="6">
    <location>
        <begin position="12"/>
        <end position="33"/>
    </location>
</feature>
<feature type="transmembrane region" description="Helical" evidence="6">
    <location>
        <begin position="93"/>
        <end position="112"/>
    </location>
</feature>
<dbReference type="GO" id="GO:0015086">
    <property type="term" value="F:cadmium ion transmembrane transporter activity"/>
    <property type="evidence" value="ECO:0007669"/>
    <property type="project" value="TreeGrafter"/>
</dbReference>
<keyword evidence="2" id="KW-0813">Transport</keyword>
<dbReference type="PANTHER" id="PTHR11706">
    <property type="entry name" value="SOLUTE CARRIER PROTEIN FAMILY 11 MEMBER"/>
    <property type="match status" value="1"/>
</dbReference>
<evidence type="ECO:0000256" key="3">
    <source>
        <dbReference type="ARBA" id="ARBA00022692"/>
    </source>
</evidence>
<keyword evidence="5 6" id="KW-0472">Membrane</keyword>
<evidence type="ECO:0000256" key="4">
    <source>
        <dbReference type="ARBA" id="ARBA00022989"/>
    </source>
</evidence>
<feature type="transmembrane region" description="Helical" evidence="6">
    <location>
        <begin position="293"/>
        <end position="315"/>
    </location>
</feature>
<proteinExistence type="predicted"/>
<sequence length="422" mass="43503">MRPGTFVRRPVVLRRGRIGAALIGPGFVAAVAYVDPGNFATNFSAGAGYGTGLLWVLLAANMVGILVQYLSAKAGLASGRNLAQLCKEHCPSYVAVPLWVQAELVAIATDLAEIVGGAIALNLLFGLPLLAGGVITALLSFAILVLEARHRRAFEATIALLLALIVVSFLWTGLRSEAYAPRLTFTVPEGESAMLAAGIIGATVMPHAVYVHSDLTARHRRAAPVIDEALSGPQARTSAGSLLRRIRTDVWAALGVAGFVNAAMLLVAASVFAGDGTDHHGLEGVHAGLGEALGGHTALLFASALLISGLASSSVGTYAGQVAMAGFLRRSVPATFRRLCTVAPALLVLGFQADATTALLWSQTALSLCLPFTLVPLVWLTNSPTVMGTCVNSRLTTIAAGVVTAAVIAANAVLMCQQLGVG</sequence>
<keyword evidence="4 6" id="KW-1133">Transmembrane helix</keyword>
<dbReference type="GO" id="GO:0005886">
    <property type="term" value="C:plasma membrane"/>
    <property type="evidence" value="ECO:0007669"/>
    <property type="project" value="TreeGrafter"/>
</dbReference>
<comment type="subcellular location">
    <subcellularLocation>
        <location evidence="1">Membrane</location>
        <topology evidence="1">Multi-pass membrane protein</topology>
    </subcellularLocation>
</comment>
<evidence type="ECO:0000256" key="6">
    <source>
        <dbReference type="SAM" id="Phobius"/>
    </source>
</evidence>
<dbReference type="Pfam" id="PF01566">
    <property type="entry name" value="Nramp"/>
    <property type="match status" value="1"/>
</dbReference>
<reference evidence="7" key="1">
    <citation type="submission" date="2020-01" db="EMBL/GenBank/DDBJ databases">
        <title>Insect and environment-associated Actinomycetes.</title>
        <authorList>
            <person name="Currrie C."/>
            <person name="Chevrette M."/>
            <person name="Carlson C."/>
            <person name="Stubbendieck R."/>
            <person name="Wendt-Pienkowski E."/>
        </authorList>
    </citation>
    <scope>NUCLEOTIDE SEQUENCE</scope>
    <source>
        <strain evidence="7">SID7499</strain>
    </source>
</reference>
<dbReference type="InterPro" id="IPR001046">
    <property type="entry name" value="NRAMP_fam"/>
</dbReference>
<protein>
    <submittedName>
        <fullName evidence="7">Divalent metal cation transporter</fullName>
    </submittedName>
</protein>
<dbReference type="NCBIfam" id="NF037982">
    <property type="entry name" value="Nramp_1"/>
    <property type="match status" value="1"/>
</dbReference>
<name>A0A6G3XHV7_9ACTN</name>
<dbReference type="PRINTS" id="PR00447">
    <property type="entry name" value="NATRESASSCMP"/>
</dbReference>
<evidence type="ECO:0000256" key="5">
    <source>
        <dbReference type="ARBA" id="ARBA00023136"/>
    </source>
</evidence>
<dbReference type="GO" id="GO:0034755">
    <property type="term" value="P:iron ion transmembrane transport"/>
    <property type="evidence" value="ECO:0007669"/>
    <property type="project" value="TreeGrafter"/>
</dbReference>
<dbReference type="AlphaFoldDB" id="A0A6G3XHV7"/>
<accession>A0A6G3XHV7</accession>
<dbReference type="GO" id="GO:0005384">
    <property type="term" value="F:manganese ion transmembrane transporter activity"/>
    <property type="evidence" value="ECO:0007669"/>
    <property type="project" value="TreeGrafter"/>
</dbReference>
<dbReference type="NCBIfam" id="TIGR01197">
    <property type="entry name" value="nramp"/>
    <property type="match status" value="1"/>
</dbReference>